<comment type="catalytic activity">
    <reaction evidence="12">
        <text>ATP + H2O = ADP + phosphate + H(+)</text>
        <dbReference type="Rhea" id="RHEA:13065"/>
        <dbReference type="ChEBI" id="CHEBI:15377"/>
        <dbReference type="ChEBI" id="CHEBI:15378"/>
        <dbReference type="ChEBI" id="CHEBI:30616"/>
        <dbReference type="ChEBI" id="CHEBI:43474"/>
        <dbReference type="ChEBI" id="CHEBI:456216"/>
    </reaction>
    <physiologicalReaction direction="left-to-right" evidence="12">
        <dbReference type="Rhea" id="RHEA:13066"/>
    </physiologicalReaction>
</comment>
<comment type="function">
    <text evidence="13">Component of the PEX1-PEX6 AAA ATPase complex involved in peroxisome biosynthesis. The complex acts as a protein dislocase complex that mediates the ATP-dependent extraction of the PEX5 receptor from peroxisomal membranes, an essential step for PEX5 recycling. Specifically recognizes PEX5 monoubiquitinated at 'Cys-6', and pulls it out of the peroxisome lumen through the PEX2-PEX10-PEX12 retrotranslocation channel. Extraction by the PEX1-PEX6 AAA ATPase complex is accompanied by unfolding of the TPR repeats and release of bound cargo from PEX5.</text>
</comment>
<evidence type="ECO:0000256" key="1">
    <source>
        <dbReference type="ARBA" id="ARBA00004370"/>
    </source>
</evidence>
<dbReference type="Gene3D" id="3.40.50.300">
    <property type="entry name" value="P-loop containing nucleotide triphosphate hydrolases"/>
    <property type="match status" value="2"/>
</dbReference>
<feature type="compositionally biased region" description="Basic and acidic residues" evidence="15">
    <location>
        <begin position="250"/>
        <end position="259"/>
    </location>
</feature>
<evidence type="ECO:0000256" key="11">
    <source>
        <dbReference type="ARBA" id="ARBA00034532"/>
    </source>
</evidence>
<evidence type="ECO:0000313" key="18">
    <source>
        <dbReference type="Proteomes" id="UP000094336"/>
    </source>
</evidence>
<protein>
    <recommendedName>
        <fullName evidence="11">Peroxisomal ATPase PEX1</fullName>
    </recommendedName>
    <alternativeName>
        <fullName evidence="10">Peroxin-1</fullName>
    </alternativeName>
    <alternativeName>
        <fullName evidence="14">Peroxisome biosynthesis protein PAS1</fullName>
    </alternativeName>
</protein>
<dbReference type="GO" id="GO:0043335">
    <property type="term" value="P:protein unfolding"/>
    <property type="evidence" value="ECO:0007669"/>
    <property type="project" value="EnsemblFungi"/>
</dbReference>
<dbReference type="PROSITE" id="PS00674">
    <property type="entry name" value="AAA"/>
    <property type="match status" value="1"/>
</dbReference>
<evidence type="ECO:0000256" key="13">
    <source>
        <dbReference type="ARBA" id="ARBA00059626"/>
    </source>
</evidence>
<evidence type="ECO:0000256" key="9">
    <source>
        <dbReference type="ARBA" id="ARBA00023136"/>
    </source>
</evidence>
<evidence type="ECO:0000313" key="17">
    <source>
        <dbReference type="EMBL" id="ODQ82729.1"/>
    </source>
</evidence>
<dbReference type="PANTHER" id="PTHR23077:SF12">
    <property type="entry name" value="PEROXISOMAL ATPASE PEX1"/>
    <property type="match status" value="1"/>
</dbReference>
<evidence type="ECO:0000256" key="15">
    <source>
        <dbReference type="SAM" id="MobiDB-lite"/>
    </source>
</evidence>
<dbReference type="GO" id="GO:1904949">
    <property type="term" value="C:ATPase complex"/>
    <property type="evidence" value="ECO:0007669"/>
    <property type="project" value="EnsemblFungi"/>
</dbReference>
<dbReference type="RefSeq" id="XP_018988057.1">
    <property type="nucleotide sequence ID" value="XM_019127550.1"/>
</dbReference>
<dbReference type="InterPro" id="IPR015342">
    <property type="entry name" value="PEX1-N_C-lobe"/>
</dbReference>
<dbReference type="InterPro" id="IPR003959">
    <property type="entry name" value="ATPase_AAA_core"/>
</dbReference>
<comment type="subcellular location">
    <subcellularLocation>
        <location evidence="1">Membrane</location>
    </subcellularLocation>
</comment>
<dbReference type="GO" id="GO:0005524">
    <property type="term" value="F:ATP binding"/>
    <property type="evidence" value="ECO:0007669"/>
    <property type="project" value="UniProtKB-KW"/>
</dbReference>
<evidence type="ECO:0000256" key="7">
    <source>
        <dbReference type="ARBA" id="ARBA00022840"/>
    </source>
</evidence>
<dbReference type="Gene3D" id="1.10.8.60">
    <property type="match status" value="1"/>
</dbReference>
<dbReference type="InterPro" id="IPR050168">
    <property type="entry name" value="AAA_ATPase_domain"/>
</dbReference>
<organism evidence="17 18">
    <name type="scientific">Babjeviella inositovora NRRL Y-12698</name>
    <dbReference type="NCBI Taxonomy" id="984486"/>
    <lineage>
        <taxon>Eukaryota</taxon>
        <taxon>Fungi</taxon>
        <taxon>Dikarya</taxon>
        <taxon>Ascomycota</taxon>
        <taxon>Saccharomycotina</taxon>
        <taxon>Pichiomycetes</taxon>
        <taxon>Serinales incertae sedis</taxon>
        <taxon>Babjeviella</taxon>
    </lineage>
</organism>
<keyword evidence="7" id="KW-0067">ATP-binding</keyword>
<evidence type="ECO:0000256" key="2">
    <source>
        <dbReference type="ARBA" id="ARBA00006914"/>
    </source>
</evidence>
<dbReference type="Pfam" id="PF17862">
    <property type="entry name" value="AAA_lid_3"/>
    <property type="match status" value="1"/>
</dbReference>
<dbReference type="AlphaFoldDB" id="A0A1E3QYH5"/>
<keyword evidence="8" id="KW-0653">Protein transport</keyword>
<evidence type="ECO:0000256" key="10">
    <source>
        <dbReference type="ARBA" id="ARBA00032509"/>
    </source>
</evidence>
<dbReference type="InterPro" id="IPR027417">
    <property type="entry name" value="P-loop_NTPase"/>
</dbReference>
<dbReference type="Proteomes" id="UP000094336">
    <property type="component" value="Unassembled WGS sequence"/>
</dbReference>
<dbReference type="GO" id="GO:0016887">
    <property type="term" value="F:ATP hydrolysis activity"/>
    <property type="evidence" value="ECO:0007669"/>
    <property type="project" value="EnsemblFungi"/>
</dbReference>
<evidence type="ECO:0000256" key="8">
    <source>
        <dbReference type="ARBA" id="ARBA00022927"/>
    </source>
</evidence>
<dbReference type="GO" id="GO:0005778">
    <property type="term" value="C:peroxisomal membrane"/>
    <property type="evidence" value="ECO:0007669"/>
    <property type="project" value="EnsemblFungi"/>
</dbReference>
<dbReference type="GO" id="GO:0005829">
    <property type="term" value="C:cytosol"/>
    <property type="evidence" value="ECO:0007669"/>
    <property type="project" value="TreeGrafter"/>
</dbReference>
<dbReference type="GeneID" id="30145403"/>
<feature type="domain" description="AAA+ ATPase" evidence="16">
    <location>
        <begin position="447"/>
        <end position="582"/>
    </location>
</feature>
<dbReference type="SUPFAM" id="SSF54585">
    <property type="entry name" value="Cdc48 domain 2-like"/>
    <property type="match status" value="1"/>
</dbReference>
<dbReference type="GO" id="GO:0140318">
    <property type="term" value="F:protein transporter activity"/>
    <property type="evidence" value="ECO:0007669"/>
    <property type="project" value="EnsemblFungi"/>
</dbReference>
<evidence type="ECO:0000256" key="6">
    <source>
        <dbReference type="ARBA" id="ARBA00022801"/>
    </source>
</evidence>
<accession>A0A1E3QYH5</accession>
<evidence type="ECO:0000256" key="3">
    <source>
        <dbReference type="ARBA" id="ARBA00022448"/>
    </source>
</evidence>
<sequence length="1026" mass="112192">MDNQAVTVVYKPLRSNLINLPSHLANLLYSANISIQEVVAELTFKPKPNLPLEYAYAGWTGMATTSTQSATIEIDSAFAQSLGLANAARATLSLKLKHAEATTIHLEPVSSSDWEVVELHAQLLEDKLLSQSRCVKLGQVLVVYPTTGTTALLVVTKIEPAAETYAKISPNCEVMVAPKVKQKKKRTVKERARAEPLPSVLLRGIALPHALFPDSTAHPGFEVFVDFDSVAHRLGGAEYVTVATLPGPKPVEKEPRSEPETPAPGELTEAKRVVAKLVHYSDTPEGHVGLSETLAVALAAEASIGNIVVLQKAAPPIKLPTLVFHPYATKSPALTLSLNSTDKQKEEMRAEKTRKVEAIKAQVSGWGVTPVTNFTRVAPLEELLLGGLLEFKRCGEGWAPSGETKVDIGEDLIRGESFVVRIRAEEHDDTVGMAPLIEKIQTTVMRGNVGALVYGASGSGKTAVVRDVAAGLRARGVFTRTVLCDTLANESFNAAKTALTAWVTEASWYAPLCLVLENVENILPAELEHADGTQSNQLAEFLATQLSRVGQLRNVSIICTTKSKESVNKLLFQLHTVEETFNLKTPDKELRRLVLEAHMAKLGMALKFDIMDVVAETEGYLPNDLKILLDRVYHELLFNTEGASVLVTQKEFGKTIEGYTPSNLRGVKLQKSTINWSDIGGLEEAKTILLETLEWPTKYAPIFQSCPLRLRSGILLYGYPGCGKTLLASAIAGACGLNFISIKGPEILNKYIGASEQSVRELFERASSAKPCILFFDEFDSIAPKRGHDSTGVTDRVVNQMLTQMDGAEGLDGVYVLAATSRPDLIDSALLRPGRLDKSVICDMPSRLDRLSILQSITRKMELMDEVDLDEVAGRTAGYSGADLQGLGYNAYLKAVHQKLEKDENALVGVLEVDKKAHEFFQIKQNKEKMRNTDRVKVLHKIEQLFDNMELEAGEGTETEAKTQEAVKVYISRQDFLDSLEETKLSISVSEKTKLQRIYSEFLSGRDGNMPDGSTSNEVGGRTTLM</sequence>
<dbReference type="Pfam" id="PF00004">
    <property type="entry name" value="AAA"/>
    <property type="match status" value="2"/>
</dbReference>
<dbReference type="Pfam" id="PF09262">
    <property type="entry name" value="PEX-1N"/>
    <property type="match status" value="1"/>
</dbReference>
<evidence type="ECO:0000256" key="12">
    <source>
        <dbReference type="ARBA" id="ARBA00048778"/>
    </source>
</evidence>
<dbReference type="InterPro" id="IPR041569">
    <property type="entry name" value="AAA_lid_3"/>
</dbReference>
<gene>
    <name evidence="17" type="ORF">BABINDRAFT_159248</name>
</gene>
<keyword evidence="5" id="KW-0547">Nucleotide-binding</keyword>
<feature type="region of interest" description="Disordered" evidence="15">
    <location>
        <begin position="245"/>
        <end position="267"/>
    </location>
</feature>
<evidence type="ECO:0000256" key="5">
    <source>
        <dbReference type="ARBA" id="ARBA00022741"/>
    </source>
</evidence>
<dbReference type="InterPro" id="IPR003593">
    <property type="entry name" value="AAA+_ATPase"/>
</dbReference>
<dbReference type="SUPFAM" id="SSF52540">
    <property type="entry name" value="P-loop containing nucleoside triphosphate hydrolases"/>
    <property type="match status" value="2"/>
</dbReference>
<dbReference type="FunFam" id="3.40.50.300:FF:000149">
    <property type="entry name" value="Nuclear valosin-containing protein-like"/>
    <property type="match status" value="1"/>
</dbReference>
<dbReference type="SMART" id="SM00382">
    <property type="entry name" value="AAA"/>
    <property type="match status" value="2"/>
</dbReference>
<name>A0A1E3QYH5_9ASCO</name>
<dbReference type="Gene3D" id="2.40.40.20">
    <property type="match status" value="1"/>
</dbReference>
<keyword evidence="18" id="KW-1185">Reference proteome</keyword>
<evidence type="ECO:0000256" key="14">
    <source>
        <dbReference type="ARBA" id="ARBA00081751"/>
    </source>
</evidence>
<dbReference type="InterPro" id="IPR003960">
    <property type="entry name" value="ATPase_AAA_CS"/>
</dbReference>
<keyword evidence="9" id="KW-0472">Membrane</keyword>
<dbReference type="CDD" id="cd19526">
    <property type="entry name" value="RecA-like_PEX1_r2"/>
    <property type="match status" value="1"/>
</dbReference>
<dbReference type="OrthoDB" id="2187at2759"/>
<keyword evidence="6" id="KW-0378">Hydrolase</keyword>
<proteinExistence type="inferred from homology"/>
<keyword evidence="4" id="KW-0962">Peroxisome biogenesis</keyword>
<dbReference type="GO" id="GO:0016562">
    <property type="term" value="P:protein import into peroxisome matrix, receptor recycling"/>
    <property type="evidence" value="ECO:0007669"/>
    <property type="project" value="EnsemblFungi"/>
</dbReference>
<dbReference type="PANTHER" id="PTHR23077">
    <property type="entry name" value="AAA-FAMILY ATPASE"/>
    <property type="match status" value="1"/>
</dbReference>
<dbReference type="EMBL" id="KV454426">
    <property type="protein sequence ID" value="ODQ82729.1"/>
    <property type="molecule type" value="Genomic_DNA"/>
</dbReference>
<dbReference type="SUPFAM" id="SSF50692">
    <property type="entry name" value="ADC-like"/>
    <property type="match status" value="1"/>
</dbReference>
<feature type="domain" description="AAA+ ATPase" evidence="16">
    <location>
        <begin position="710"/>
        <end position="845"/>
    </location>
</feature>
<dbReference type="Gene3D" id="3.10.330.10">
    <property type="match status" value="1"/>
</dbReference>
<evidence type="ECO:0000259" key="16">
    <source>
        <dbReference type="SMART" id="SM00382"/>
    </source>
</evidence>
<keyword evidence="3" id="KW-0813">Transport</keyword>
<comment type="similarity">
    <text evidence="2">Belongs to the AAA ATPase family.</text>
</comment>
<evidence type="ECO:0000256" key="4">
    <source>
        <dbReference type="ARBA" id="ARBA00022593"/>
    </source>
</evidence>
<feature type="region of interest" description="Disordered" evidence="15">
    <location>
        <begin position="1005"/>
        <end position="1026"/>
    </location>
</feature>
<dbReference type="InterPro" id="IPR029067">
    <property type="entry name" value="CDC48_domain_2-like_sf"/>
</dbReference>
<dbReference type="InterPro" id="IPR009010">
    <property type="entry name" value="Asp_de-COase-like_dom_sf"/>
</dbReference>
<reference evidence="18" key="1">
    <citation type="submission" date="2016-05" db="EMBL/GenBank/DDBJ databases">
        <title>Comparative genomics of biotechnologically important yeasts.</title>
        <authorList>
            <consortium name="DOE Joint Genome Institute"/>
            <person name="Riley R."/>
            <person name="Haridas S."/>
            <person name="Wolfe K.H."/>
            <person name="Lopes M.R."/>
            <person name="Hittinger C.T."/>
            <person name="Goker M."/>
            <person name="Salamov A."/>
            <person name="Wisecaver J."/>
            <person name="Long T.M."/>
            <person name="Aerts A.L."/>
            <person name="Barry K."/>
            <person name="Choi C."/>
            <person name="Clum A."/>
            <person name="Coughlan A.Y."/>
            <person name="Deshpande S."/>
            <person name="Douglass A.P."/>
            <person name="Hanson S.J."/>
            <person name="Klenk H.-P."/>
            <person name="Labutti K."/>
            <person name="Lapidus A."/>
            <person name="Lindquist E."/>
            <person name="Lipzen A."/>
            <person name="Meier-Kolthoff J.P."/>
            <person name="Ohm R.A."/>
            <person name="Otillar R.P."/>
            <person name="Pangilinan J."/>
            <person name="Peng Y."/>
            <person name="Rokas A."/>
            <person name="Rosa C.A."/>
            <person name="Scheuner C."/>
            <person name="Sibirny A.A."/>
            <person name="Slot J.C."/>
            <person name="Stielow J.B."/>
            <person name="Sun H."/>
            <person name="Kurtzman C.P."/>
            <person name="Blackwell M."/>
            <person name="Grigoriev I.V."/>
            <person name="Jeffries T.W."/>
        </authorList>
    </citation>
    <scope>NUCLEOTIDE SEQUENCE [LARGE SCALE GENOMIC DNA]</scope>
    <source>
        <strain evidence="18">NRRL Y-12698</strain>
    </source>
</reference>
<dbReference type="STRING" id="984486.A0A1E3QYH5"/>